<dbReference type="GO" id="GO:0005524">
    <property type="term" value="F:ATP binding"/>
    <property type="evidence" value="ECO:0007669"/>
    <property type="project" value="InterPro"/>
</dbReference>
<dbReference type="GO" id="GO:0004672">
    <property type="term" value="F:protein kinase activity"/>
    <property type="evidence" value="ECO:0007669"/>
    <property type="project" value="InterPro"/>
</dbReference>
<dbReference type="Gene3D" id="3.30.200.20">
    <property type="entry name" value="Phosphorylase Kinase, domain 1"/>
    <property type="match status" value="1"/>
</dbReference>
<dbReference type="Gene3D" id="1.10.510.10">
    <property type="entry name" value="Transferase(Phosphotransferase) domain 1"/>
    <property type="match status" value="1"/>
</dbReference>
<reference evidence="10" key="1">
    <citation type="journal article" date="2013" name="Genome Biol.">
        <title>Draft genome of the mountain pine beetle, Dendroctonus ponderosae Hopkins, a major forest pest.</title>
        <authorList>
            <person name="Keeling C.I."/>
            <person name="Yuen M.M."/>
            <person name="Liao N.Y."/>
            <person name="Docking T.R."/>
            <person name="Chan S.K."/>
            <person name="Taylor G.A."/>
            <person name="Palmquist D.L."/>
            <person name="Jackman S.D."/>
            <person name="Nguyen A."/>
            <person name="Li M."/>
            <person name="Henderson H."/>
            <person name="Janes J.K."/>
            <person name="Zhao Y."/>
            <person name="Pandoh P."/>
            <person name="Moore R."/>
            <person name="Sperling F.A."/>
            <person name="Huber D.P."/>
            <person name="Birol I."/>
            <person name="Jones S.J."/>
            <person name="Bohlmann J."/>
        </authorList>
    </citation>
    <scope>NUCLEOTIDE SEQUENCE</scope>
</reference>
<keyword evidence="2" id="KW-0963">Cytoplasm</keyword>
<feature type="domain" description="Protein kinase" evidence="8">
    <location>
        <begin position="41"/>
        <end position="298"/>
    </location>
</feature>
<dbReference type="EnsemblMetazoa" id="XM_019907374.1">
    <property type="protein sequence ID" value="XP_019762933.1"/>
    <property type="gene ID" value="LOC109539559"/>
</dbReference>
<evidence type="ECO:0000256" key="4">
    <source>
        <dbReference type="ARBA" id="ARBA00055167"/>
    </source>
</evidence>
<dbReference type="FunFam" id="3.30.200.20:FF:000098">
    <property type="entry name" value="Nuclear receptor-binding protein 1"/>
    <property type="match status" value="1"/>
</dbReference>
<protein>
    <recommendedName>
        <fullName evidence="5">Nuclear receptor-binding protein homolog</fullName>
    </recommendedName>
    <alternativeName>
        <fullName evidence="6">MLF1-adaptor molecule</fullName>
    </alternativeName>
</protein>
<evidence type="ECO:0000256" key="5">
    <source>
        <dbReference type="ARBA" id="ARBA00069870"/>
    </source>
</evidence>
<dbReference type="InterPro" id="IPR011009">
    <property type="entry name" value="Kinase-like_dom_sf"/>
</dbReference>
<dbReference type="PROSITE" id="PS50011">
    <property type="entry name" value="PROTEIN_KINASE_DOM"/>
    <property type="match status" value="1"/>
</dbReference>
<feature type="compositionally biased region" description="Acidic residues" evidence="7">
    <location>
        <begin position="20"/>
        <end position="30"/>
    </location>
</feature>
<reference evidence="9" key="2">
    <citation type="submission" date="2024-08" db="UniProtKB">
        <authorList>
            <consortium name="EnsemblMetazoa"/>
        </authorList>
    </citation>
    <scope>IDENTIFICATION</scope>
</reference>
<evidence type="ECO:0000313" key="9">
    <source>
        <dbReference type="EnsemblMetazoa" id="XP_019762933.1"/>
    </source>
</evidence>
<organism evidence="9 10">
    <name type="scientific">Dendroctonus ponderosae</name>
    <name type="common">Mountain pine beetle</name>
    <dbReference type="NCBI Taxonomy" id="77166"/>
    <lineage>
        <taxon>Eukaryota</taxon>
        <taxon>Metazoa</taxon>
        <taxon>Ecdysozoa</taxon>
        <taxon>Arthropoda</taxon>
        <taxon>Hexapoda</taxon>
        <taxon>Insecta</taxon>
        <taxon>Pterygota</taxon>
        <taxon>Neoptera</taxon>
        <taxon>Endopterygota</taxon>
        <taxon>Coleoptera</taxon>
        <taxon>Polyphaga</taxon>
        <taxon>Cucujiformia</taxon>
        <taxon>Curculionidae</taxon>
        <taxon>Scolytinae</taxon>
        <taxon>Dendroctonus</taxon>
    </lineage>
</organism>
<dbReference type="SUPFAM" id="SSF56112">
    <property type="entry name" value="Protein kinase-like (PK-like)"/>
    <property type="match status" value="1"/>
</dbReference>
<dbReference type="AlphaFoldDB" id="A0AAR5PPJ1"/>
<evidence type="ECO:0000256" key="1">
    <source>
        <dbReference type="ARBA" id="ARBA00004544"/>
    </source>
</evidence>
<feature type="compositionally biased region" description="Basic and acidic residues" evidence="7">
    <location>
        <begin position="8"/>
        <end position="19"/>
    </location>
</feature>
<sequence>MSGTHMNNEQEHRSPRESGEDSEDESEILEESPCGRWLKRREEVEQRDVPGIDCAFLAMDMEEGVEVVWNEVQFSERKNFKNQEEKIQMVFENLTQLDHPNIVKFHRYWTDTHNDKPRVIFITEYMSSGSLKQFLKRTKRNVRRLPLPAWRRWCTQILSALSYLHSCSPPIIHGNLTCDTIFIQHNGLVKIGSVAPDSINHHVKTCHDDFKNMHFISPEHPAISPALDIYAFGMCALEMAALEIIGNGESGKKVTEENVKQTIDLLEDDSQKDFIEKCLRRNPTERWSARELLFHPLLFEVHSLKLLAAHVLVRNSANISETITDELMQRWYGPEVIVAEIQRRNSEHVQMKMTDVPVNEKLEKFVEDVKNGIYPLTAFGAKQPPLARSRAISPEMAESVKSVTPEPTDVETRKIINMMCDVKSKEESCDLLLTIVLRMDDKMNRQLTSCISPSDNPKVLAQELVHYGFVNEVDRDKIASLIEEALHNSSGHSSPVHKHNYNSSLPDTLPTESTMIAPLPAVNSMGSAQVPMHSTS</sequence>
<evidence type="ECO:0000256" key="3">
    <source>
        <dbReference type="ARBA" id="ARBA00022553"/>
    </source>
</evidence>
<keyword evidence="10" id="KW-1185">Reference proteome</keyword>
<dbReference type="FunFam" id="1.10.510.10:FF:000842">
    <property type="entry name" value="Nuclear receptor-binding protein"/>
    <property type="match status" value="1"/>
</dbReference>
<dbReference type="InterPro" id="IPR050588">
    <property type="entry name" value="WNK_Ser-Thr_kinase"/>
</dbReference>
<evidence type="ECO:0000256" key="2">
    <source>
        <dbReference type="ARBA" id="ARBA00022490"/>
    </source>
</evidence>
<dbReference type="GeneID" id="109539559"/>
<dbReference type="Pfam" id="PF00069">
    <property type="entry name" value="Pkinase"/>
    <property type="match status" value="1"/>
</dbReference>
<dbReference type="Proteomes" id="UP000019118">
    <property type="component" value="Unassembled WGS sequence"/>
</dbReference>
<evidence type="ECO:0000313" key="10">
    <source>
        <dbReference type="Proteomes" id="UP000019118"/>
    </source>
</evidence>
<dbReference type="PANTHER" id="PTHR13902">
    <property type="entry name" value="SERINE/THREONINE-PROTEIN KINASE WNK WITH NO LYSINE -RELATED"/>
    <property type="match status" value="1"/>
</dbReference>
<keyword evidence="3" id="KW-0597">Phosphoprotein</keyword>
<evidence type="ECO:0000259" key="8">
    <source>
        <dbReference type="PROSITE" id="PS50011"/>
    </source>
</evidence>
<feature type="region of interest" description="Disordered" evidence="7">
    <location>
        <begin position="1"/>
        <end position="32"/>
    </location>
</feature>
<accession>A0AAR5PPJ1</accession>
<comment type="function">
    <text evidence="4">May play a role in subcellular trafficking between the endoplasmic reticulum and Golgi apparatus.</text>
</comment>
<evidence type="ECO:0000256" key="7">
    <source>
        <dbReference type="SAM" id="MobiDB-lite"/>
    </source>
</evidence>
<proteinExistence type="predicted"/>
<comment type="subcellular location">
    <subcellularLocation>
        <location evidence="1">Cytoplasm</location>
        <location evidence="1">Cell cortex</location>
    </subcellularLocation>
</comment>
<evidence type="ECO:0000256" key="6">
    <source>
        <dbReference type="ARBA" id="ARBA00078305"/>
    </source>
</evidence>
<dbReference type="InterPro" id="IPR000719">
    <property type="entry name" value="Prot_kinase_dom"/>
</dbReference>
<dbReference type="GO" id="GO:0005938">
    <property type="term" value="C:cell cortex"/>
    <property type="evidence" value="ECO:0007669"/>
    <property type="project" value="UniProtKB-SubCell"/>
</dbReference>
<name>A0AAR5PPJ1_DENPD</name>